<evidence type="ECO:0000313" key="7">
    <source>
        <dbReference type="Proteomes" id="UP000693970"/>
    </source>
</evidence>
<reference evidence="6" key="1">
    <citation type="journal article" date="2021" name="Sci. Rep.">
        <title>Diploid genomic architecture of Nitzschia inconspicua, an elite biomass production diatom.</title>
        <authorList>
            <person name="Oliver A."/>
            <person name="Podell S."/>
            <person name="Pinowska A."/>
            <person name="Traller J.C."/>
            <person name="Smith S.R."/>
            <person name="McClure R."/>
            <person name="Beliaev A."/>
            <person name="Bohutskyi P."/>
            <person name="Hill E.A."/>
            <person name="Rabines A."/>
            <person name="Zheng H."/>
            <person name="Allen L.Z."/>
            <person name="Kuo A."/>
            <person name="Grigoriev I.V."/>
            <person name="Allen A.E."/>
            <person name="Hazlebeck D."/>
            <person name="Allen E.E."/>
        </authorList>
    </citation>
    <scope>NUCLEOTIDE SEQUENCE</scope>
    <source>
        <strain evidence="6">Hildebrandi</strain>
    </source>
</reference>
<keyword evidence="3" id="KW-0274">FAD</keyword>
<evidence type="ECO:0000256" key="3">
    <source>
        <dbReference type="ARBA" id="ARBA00022827"/>
    </source>
</evidence>
<comment type="caution">
    <text evidence="6">The sequence shown here is derived from an EMBL/GenBank/DDBJ whole genome shotgun (WGS) entry which is preliminary data.</text>
</comment>
<protein>
    <submittedName>
        <fullName evidence="6">Luciferase-like protein</fullName>
    </submittedName>
</protein>
<dbReference type="PANTHER" id="PTHR42973:SF39">
    <property type="entry name" value="FAD-BINDING PCMH-TYPE DOMAIN-CONTAINING PROTEIN"/>
    <property type="match status" value="1"/>
</dbReference>
<dbReference type="GO" id="GO:0016491">
    <property type="term" value="F:oxidoreductase activity"/>
    <property type="evidence" value="ECO:0007669"/>
    <property type="project" value="UniProtKB-KW"/>
</dbReference>
<keyword evidence="7" id="KW-1185">Reference proteome</keyword>
<evidence type="ECO:0000259" key="5">
    <source>
        <dbReference type="PROSITE" id="PS51387"/>
    </source>
</evidence>
<dbReference type="PANTHER" id="PTHR42973">
    <property type="entry name" value="BINDING OXIDOREDUCTASE, PUTATIVE (AFU_ORTHOLOGUE AFUA_1G17690)-RELATED"/>
    <property type="match status" value="1"/>
</dbReference>
<organism evidence="6 7">
    <name type="scientific">Nitzschia inconspicua</name>
    <dbReference type="NCBI Taxonomy" id="303405"/>
    <lineage>
        <taxon>Eukaryota</taxon>
        <taxon>Sar</taxon>
        <taxon>Stramenopiles</taxon>
        <taxon>Ochrophyta</taxon>
        <taxon>Bacillariophyta</taxon>
        <taxon>Bacillariophyceae</taxon>
        <taxon>Bacillariophycidae</taxon>
        <taxon>Bacillariales</taxon>
        <taxon>Bacillariaceae</taxon>
        <taxon>Nitzschia</taxon>
    </lineage>
</organism>
<name>A0A9K3LUB9_9STRA</name>
<dbReference type="EMBL" id="JAGRRH010000007">
    <property type="protein sequence ID" value="KAG7367236.1"/>
    <property type="molecule type" value="Genomic_DNA"/>
</dbReference>
<evidence type="ECO:0000256" key="2">
    <source>
        <dbReference type="ARBA" id="ARBA00022630"/>
    </source>
</evidence>
<dbReference type="OrthoDB" id="47367at2759"/>
<dbReference type="InterPro" id="IPR006094">
    <property type="entry name" value="Oxid_FAD_bind_N"/>
</dbReference>
<comment type="cofactor">
    <cofactor evidence="1">
        <name>FAD</name>
        <dbReference type="ChEBI" id="CHEBI:57692"/>
    </cofactor>
</comment>
<evidence type="ECO:0000256" key="4">
    <source>
        <dbReference type="ARBA" id="ARBA00023002"/>
    </source>
</evidence>
<proteinExistence type="predicted"/>
<sequence>MLYTSIAASCFINYCFLSYILPNSKDLREGNNISFDLLSSLSSFHLSRDVQSSSPSESLRTLFSALSEQEPTSTPTTVPNIVPSFSAQHVDNDVNASSNLRIDVISIGSETRLGTMEVQRTTWAKHKSVRHFFAITEEMDIEADRYCYQELSVDTVLNISDWCRDRYIHNKATSDFSSWLMSKWMVNFGQRRWLSKKENPVGWMCAQRRFARGMASVLARYRTKQEAFPDYLLLVDDDTYVNMELLVQLELKHRNHYNEAYVAAGCRITTQKIPITNFAFGGFGQVYSRKSLEKLTRPIHCNMDSNGISSKINETNIHGKDDFDVFERNACQLISENLIGEKKHFQNGMSVSDLLLEARLSADSYADFPNWKNGGFCFHGDHYLANLVNLYGIASTMDAIQGSEMIISGGSNTTIYQGSNCLNERQRCDPKSSVVCHYQTPSQMVSLRQQAKHRMIKERNSNIRSNATYPTTETTLSDVAPKAYDVHFMDTRSSRDKMKNNLSKNRRRCYEGVFHQLDDEWAVYVGGFRPNYASTCNNIQVLNIFEKRWDHGRELEIPKGFPTTHHAVTYDPVSKFLYVISGQMGGGCNVVSPKSFRVHFETGKTEILPNLPEGRYAAGAAIVRLPTPTIVDGKYKAIAYLHVFGGASPLRNLTARDHWQLEVSDEAVDSELQWGVLEAVPDSNSHPVTFQHEGYIYTGSALNNDFGMQPTESIDVCRRNNPLGVDSHHTTAIGAMYRYPTVASFASAKRIGHWERTQDMPFPAGQALVVKINNSFLVVGGSNTHEEDGSTRTVMPNTWVRAFHPDRQEWAILSPLVQPTKFGGMAWYDSKEESIFVLRYNNNKPQRPLWNEGKVFPAASGTVMSARKLDAKYLLDKKYRQIAVKGFRKCTDLRLKSSDKFKNISFLDQDEYDEARSTWNLRKNHLQLPDLITYPENPAHVGAIIQCAKRNGYKVCGRNGKHSFEGDTCAYGVVVDTTKFDHVEVLDHDKGIVRLGSGLRLGQVAVALEEREGLVFPMGHCASVGLTGLLLVGGQGVLSRHLGLTIDYISAIELVDESGRLIRATEKNNSDYLWLAKGGGSGVQHFPGIITAIETVGLPKREPAALNKTMAAIGKRDKVYTAFEIQYHANVTNAVELMVEWEKFYQNPENNQDSLFTRLTVEVWMKLIPKGNGALERRLFLAVYFYGNDDLHEQFMVKYFPQLLNMLKGQGEVSKISRFSSIVFHRRLAGVRTNVQLASGKDGWDLNKQWKGYSAVASEFLQDENTFRILAEGIYESEPFTERYVEMKPLGGAIPATPKESSAFWHRDSKWWLLSNHFLLPSDYETPSAVIAPTSDDGRHEDHLHMSASRAFQILENSRTQHTRFVESMTQSFGGYYAGYIDHGNSTGRDLELYYGDHAEQIAIIKKQRDPHNVFHLYVPNAMDESWHFVNPIS</sequence>
<evidence type="ECO:0000313" key="6">
    <source>
        <dbReference type="EMBL" id="KAG7367236.1"/>
    </source>
</evidence>
<dbReference type="Pfam" id="PF01565">
    <property type="entry name" value="FAD_binding_4"/>
    <property type="match status" value="1"/>
</dbReference>
<feature type="domain" description="FAD-binding PCMH-type" evidence="5">
    <location>
        <begin position="925"/>
        <end position="1100"/>
    </location>
</feature>
<dbReference type="InterPro" id="IPR050416">
    <property type="entry name" value="FAD-linked_Oxidoreductase"/>
</dbReference>
<evidence type="ECO:0000256" key="1">
    <source>
        <dbReference type="ARBA" id="ARBA00001974"/>
    </source>
</evidence>
<gene>
    <name evidence="6" type="ORF">IV203_029907</name>
</gene>
<keyword evidence="2" id="KW-0285">Flavoprotein</keyword>
<dbReference type="Proteomes" id="UP000693970">
    <property type="component" value="Unassembled WGS sequence"/>
</dbReference>
<dbReference type="InterPro" id="IPR016166">
    <property type="entry name" value="FAD-bd_PCMH"/>
</dbReference>
<reference evidence="6" key="2">
    <citation type="submission" date="2021-04" db="EMBL/GenBank/DDBJ databases">
        <authorList>
            <person name="Podell S."/>
        </authorList>
    </citation>
    <scope>NUCLEOTIDE SEQUENCE</scope>
    <source>
        <strain evidence="6">Hildebrandi</strain>
    </source>
</reference>
<accession>A0A9K3LUB9</accession>
<dbReference type="PROSITE" id="PS51387">
    <property type="entry name" value="FAD_PCMH"/>
    <property type="match status" value="1"/>
</dbReference>
<dbReference type="GO" id="GO:0071949">
    <property type="term" value="F:FAD binding"/>
    <property type="evidence" value="ECO:0007669"/>
    <property type="project" value="InterPro"/>
</dbReference>
<keyword evidence="4" id="KW-0560">Oxidoreductase</keyword>